<dbReference type="Pfam" id="PF08357">
    <property type="entry name" value="SEFIR"/>
    <property type="match status" value="1"/>
</dbReference>
<sequence length="220" mass="24372">MRSGYSKHGLDTAGSVGVLMVYPAVDSVFQNAVMTIADLLQCHKELNVIIDVWQRGSLAEQGPLRWLNTQVGCAEKVLIILPPQHAEFRSDTACLKPNMASVITDYTVPASAGELFSLALNLVASCAHDPQQYHKFLAVHLEHGKHRSTIPVELRGCKAIILPRDLEKLLQLSSKHGVTISRCMSEPDCCKDTAQKVRDAVQQLNKRNGDLFLPWHDKPK</sequence>
<keyword evidence="10" id="KW-1185">Reference proteome</keyword>
<dbReference type="PANTHER" id="PTHR15583">
    <property type="entry name" value="INTERLEUKIN-17 RECEPTOR"/>
    <property type="match status" value="1"/>
</dbReference>
<keyword evidence="7" id="KW-0325">Glycoprotein</keyword>
<dbReference type="InterPro" id="IPR039465">
    <property type="entry name" value="IL-17_rcpt-like"/>
</dbReference>
<keyword evidence="4" id="KW-1133">Transmembrane helix</keyword>
<evidence type="ECO:0000256" key="7">
    <source>
        <dbReference type="ARBA" id="ARBA00023180"/>
    </source>
</evidence>
<keyword evidence="2" id="KW-0812">Transmembrane</keyword>
<evidence type="ECO:0000313" key="10">
    <source>
        <dbReference type="Proteomes" id="UP000593565"/>
    </source>
</evidence>
<protein>
    <recommendedName>
        <fullName evidence="8">SEFIR domain-containing protein</fullName>
    </recommendedName>
</protein>
<evidence type="ECO:0000256" key="6">
    <source>
        <dbReference type="ARBA" id="ARBA00023170"/>
    </source>
</evidence>
<reference evidence="9 10" key="1">
    <citation type="submission" date="2020-02" db="EMBL/GenBank/DDBJ databases">
        <title>A chromosome-scale genome assembly of the black bullhead catfish (Ameiurus melas).</title>
        <authorList>
            <person name="Wen M."/>
            <person name="Zham M."/>
            <person name="Cabau C."/>
            <person name="Klopp C."/>
            <person name="Donnadieu C."/>
            <person name="Roques C."/>
            <person name="Bouchez O."/>
            <person name="Lampietro C."/>
            <person name="Jouanno E."/>
            <person name="Herpin A."/>
            <person name="Louis A."/>
            <person name="Berthelot C."/>
            <person name="Parey E."/>
            <person name="Roest-Crollius H."/>
            <person name="Braasch I."/>
            <person name="Postlethwait J."/>
            <person name="Robinson-Rechavi M."/>
            <person name="Echchiki A."/>
            <person name="Begum T."/>
            <person name="Montfort J."/>
            <person name="Schartl M."/>
            <person name="Bobe J."/>
            <person name="Guiguen Y."/>
        </authorList>
    </citation>
    <scope>NUCLEOTIDE SEQUENCE [LARGE SCALE GENOMIC DNA]</scope>
    <source>
        <strain evidence="9">M_S1</strain>
        <tissue evidence="9">Blood</tissue>
    </source>
</reference>
<keyword evidence="5" id="KW-0472">Membrane</keyword>
<gene>
    <name evidence="9" type="ORF">AMELA_G00288180</name>
</gene>
<comment type="subcellular location">
    <subcellularLocation>
        <location evidence="1">Membrane</location>
        <topology evidence="1">Single-pass type I membrane protein</topology>
    </subcellularLocation>
</comment>
<evidence type="ECO:0000256" key="3">
    <source>
        <dbReference type="ARBA" id="ARBA00022729"/>
    </source>
</evidence>
<keyword evidence="3" id="KW-0732">Signal</keyword>
<evidence type="ECO:0000256" key="4">
    <source>
        <dbReference type="ARBA" id="ARBA00022989"/>
    </source>
</evidence>
<dbReference type="GO" id="GO:0016020">
    <property type="term" value="C:membrane"/>
    <property type="evidence" value="ECO:0007669"/>
    <property type="project" value="UniProtKB-SubCell"/>
</dbReference>
<dbReference type="PROSITE" id="PS51534">
    <property type="entry name" value="SEFIR"/>
    <property type="match status" value="1"/>
</dbReference>
<evidence type="ECO:0000256" key="2">
    <source>
        <dbReference type="ARBA" id="ARBA00022692"/>
    </source>
</evidence>
<dbReference type="AlphaFoldDB" id="A0A7J5ZJ11"/>
<evidence type="ECO:0000313" key="9">
    <source>
        <dbReference type="EMBL" id="KAF4070665.1"/>
    </source>
</evidence>
<dbReference type="InterPro" id="IPR013568">
    <property type="entry name" value="SEFIR_dom"/>
</dbReference>
<organism evidence="9 10">
    <name type="scientific">Ameiurus melas</name>
    <name type="common">Black bullhead</name>
    <name type="synonym">Silurus melas</name>
    <dbReference type="NCBI Taxonomy" id="219545"/>
    <lineage>
        <taxon>Eukaryota</taxon>
        <taxon>Metazoa</taxon>
        <taxon>Chordata</taxon>
        <taxon>Craniata</taxon>
        <taxon>Vertebrata</taxon>
        <taxon>Euteleostomi</taxon>
        <taxon>Actinopterygii</taxon>
        <taxon>Neopterygii</taxon>
        <taxon>Teleostei</taxon>
        <taxon>Ostariophysi</taxon>
        <taxon>Siluriformes</taxon>
        <taxon>Ictaluridae</taxon>
        <taxon>Ameiurus</taxon>
    </lineage>
</organism>
<dbReference type="PANTHER" id="PTHR15583:SF11">
    <property type="entry name" value="INTERLEUKIN-17 RECEPTOR B"/>
    <property type="match status" value="1"/>
</dbReference>
<feature type="domain" description="SEFIR" evidence="8">
    <location>
        <begin position="15"/>
        <end position="171"/>
    </location>
</feature>
<proteinExistence type="predicted"/>
<dbReference type="GO" id="GO:0030368">
    <property type="term" value="F:interleukin-17 receptor activity"/>
    <property type="evidence" value="ECO:0007669"/>
    <property type="project" value="InterPro"/>
</dbReference>
<name>A0A7J5ZJ11_AMEME</name>
<comment type="caution">
    <text evidence="9">The sequence shown here is derived from an EMBL/GenBank/DDBJ whole genome shotgun (WGS) entry which is preliminary data.</text>
</comment>
<keyword evidence="6" id="KW-0675">Receptor</keyword>
<evidence type="ECO:0000256" key="1">
    <source>
        <dbReference type="ARBA" id="ARBA00004479"/>
    </source>
</evidence>
<dbReference type="EMBL" id="JAAGNN010000029">
    <property type="protein sequence ID" value="KAF4070665.1"/>
    <property type="molecule type" value="Genomic_DNA"/>
</dbReference>
<accession>A0A7J5ZJ11</accession>
<dbReference type="Gene3D" id="3.40.50.11530">
    <property type="match status" value="1"/>
</dbReference>
<evidence type="ECO:0000256" key="5">
    <source>
        <dbReference type="ARBA" id="ARBA00023136"/>
    </source>
</evidence>
<dbReference type="Proteomes" id="UP000593565">
    <property type="component" value="Unassembled WGS sequence"/>
</dbReference>
<evidence type="ECO:0000259" key="8">
    <source>
        <dbReference type="PROSITE" id="PS51534"/>
    </source>
</evidence>